<dbReference type="EMBL" id="MT076058">
    <property type="protein sequence ID" value="QPM65701.1"/>
    <property type="molecule type" value="mRNA"/>
</dbReference>
<sequence length="114" mass="12007">MGTSKAFRLTPDMKVTLVLVIVSTIIAVIDSEPCRDDNDCIHTLCDSTGRLACSHGTCTCLVAANSCITETCSDRPDCDSCMCRDTHAERHCFDGHCLCGRGAQVGPGGPGVGK</sequence>
<feature type="chain" id="PRO_5031376340" evidence="1">
    <location>
        <begin position="32"/>
        <end position="114"/>
    </location>
</feature>
<reference evidence="2" key="1">
    <citation type="submission" date="2020-02" db="EMBL/GenBank/DDBJ databases">
        <authorList>
            <person name="Lu J.J."/>
            <person name="Xue Q.Q."/>
        </authorList>
    </citation>
    <scope>NUCLEOTIDE SEQUENCE</scope>
</reference>
<keyword evidence="1" id="KW-0732">Signal</keyword>
<feature type="signal peptide" evidence="1">
    <location>
        <begin position="1"/>
        <end position="31"/>
    </location>
</feature>
<protein>
    <submittedName>
        <fullName evidence="2">SI-2</fullName>
    </submittedName>
</protein>
<name>A0A7T1F0J7_HALDH</name>
<organism evidence="2">
    <name type="scientific">Haliotis discus hannai</name>
    <name type="common">Japanese abalone</name>
    <dbReference type="NCBI Taxonomy" id="42344"/>
    <lineage>
        <taxon>Eukaryota</taxon>
        <taxon>Metazoa</taxon>
        <taxon>Spiralia</taxon>
        <taxon>Lophotrochozoa</taxon>
        <taxon>Mollusca</taxon>
        <taxon>Gastropoda</taxon>
        <taxon>Vetigastropoda</taxon>
        <taxon>Lepetellida</taxon>
        <taxon>Haliotoidea</taxon>
        <taxon>Haliotidae</taxon>
        <taxon>Haliotis</taxon>
    </lineage>
</organism>
<evidence type="ECO:0000313" key="2">
    <source>
        <dbReference type="EMBL" id="QPM65701.1"/>
    </source>
</evidence>
<evidence type="ECO:0000256" key="1">
    <source>
        <dbReference type="SAM" id="SignalP"/>
    </source>
</evidence>
<accession>A0A7T1F0J7</accession>
<proteinExistence type="evidence at transcript level"/>
<dbReference type="AlphaFoldDB" id="A0A7T1F0J7"/>